<protein>
    <recommendedName>
        <fullName evidence="4">DUF4367 domain-containing protein</fullName>
    </recommendedName>
</protein>
<feature type="signal peptide" evidence="1">
    <location>
        <begin position="1"/>
        <end position="23"/>
    </location>
</feature>
<keyword evidence="3" id="KW-1185">Reference proteome</keyword>
<evidence type="ECO:0000256" key="1">
    <source>
        <dbReference type="SAM" id="SignalP"/>
    </source>
</evidence>
<dbReference type="RefSeq" id="WP_151150688.1">
    <property type="nucleotide sequence ID" value="NZ_WAIE01000003.1"/>
</dbReference>
<proteinExistence type="predicted"/>
<dbReference type="OrthoDB" id="5459805at2"/>
<sequence>MHRLTRTVVFSLLFAVVAVPALAYDLAALKAESAKVVPSGAQMLTSGADAESAFVAYQAGERSYQFTVAGDTDPQAMDATGFTLQGRKAFFFSPMPGSGVAMVLLDSETSLAVLYSLGFSADKDVTEQDMKDLVDRMDLDALR</sequence>
<keyword evidence="1" id="KW-0732">Signal</keyword>
<organism evidence="2 3">
    <name type="scientific">Pseudodesulfovibrio senegalensis</name>
    <dbReference type="NCBI Taxonomy" id="1721087"/>
    <lineage>
        <taxon>Bacteria</taxon>
        <taxon>Pseudomonadati</taxon>
        <taxon>Thermodesulfobacteriota</taxon>
        <taxon>Desulfovibrionia</taxon>
        <taxon>Desulfovibrionales</taxon>
        <taxon>Desulfovibrionaceae</taxon>
    </lineage>
</organism>
<name>A0A6N6N2F2_9BACT</name>
<dbReference type="EMBL" id="WAIE01000003">
    <property type="protein sequence ID" value="KAB1441595.1"/>
    <property type="molecule type" value="Genomic_DNA"/>
</dbReference>
<dbReference type="AlphaFoldDB" id="A0A6N6N2F2"/>
<evidence type="ECO:0000313" key="2">
    <source>
        <dbReference type="EMBL" id="KAB1441595.1"/>
    </source>
</evidence>
<accession>A0A6N6N2F2</accession>
<dbReference type="Proteomes" id="UP000438699">
    <property type="component" value="Unassembled WGS sequence"/>
</dbReference>
<reference evidence="2 3" key="1">
    <citation type="journal article" date="2017" name="Int. J. Syst. Evol. Microbiol.">
        <title>Desulfovibrio senegalensis sp. nov., a mesophilic sulfate reducer isolated from marine sediment.</title>
        <authorList>
            <person name="Thioye A."/>
            <person name="Gam Z.B.A."/>
            <person name="Mbengue M."/>
            <person name="Cayol J.L."/>
            <person name="Joseph-Bartoli M."/>
            <person name="Toure-Kane C."/>
            <person name="Labat M."/>
        </authorList>
    </citation>
    <scope>NUCLEOTIDE SEQUENCE [LARGE SCALE GENOMIC DNA]</scope>
    <source>
        <strain evidence="2 3">DSM 101509</strain>
    </source>
</reference>
<gene>
    <name evidence="2" type="ORF">F8A88_08300</name>
</gene>
<feature type="chain" id="PRO_5027123080" description="DUF4367 domain-containing protein" evidence="1">
    <location>
        <begin position="24"/>
        <end position="143"/>
    </location>
</feature>
<evidence type="ECO:0000313" key="3">
    <source>
        <dbReference type="Proteomes" id="UP000438699"/>
    </source>
</evidence>
<comment type="caution">
    <text evidence="2">The sequence shown here is derived from an EMBL/GenBank/DDBJ whole genome shotgun (WGS) entry which is preliminary data.</text>
</comment>
<evidence type="ECO:0008006" key="4">
    <source>
        <dbReference type="Google" id="ProtNLM"/>
    </source>
</evidence>